<organism evidence="9 10">
    <name type="scientific">Limnofasciculus baicalensis BBK-W-15</name>
    <dbReference type="NCBI Taxonomy" id="2699891"/>
    <lineage>
        <taxon>Bacteria</taxon>
        <taxon>Bacillati</taxon>
        <taxon>Cyanobacteriota</taxon>
        <taxon>Cyanophyceae</taxon>
        <taxon>Coleofasciculales</taxon>
        <taxon>Coleofasciculaceae</taxon>
        <taxon>Limnofasciculus</taxon>
        <taxon>Limnofasciculus baicalensis</taxon>
    </lineage>
</organism>
<dbReference type="InterPro" id="IPR036890">
    <property type="entry name" value="HATPase_C_sf"/>
</dbReference>
<dbReference type="Proteomes" id="UP001204953">
    <property type="component" value="Unassembled WGS sequence"/>
</dbReference>
<evidence type="ECO:0000256" key="2">
    <source>
        <dbReference type="ARBA" id="ARBA00012438"/>
    </source>
</evidence>
<dbReference type="RefSeq" id="WP_254013064.1">
    <property type="nucleotide sequence ID" value="NZ_JAMZMM010000187.1"/>
</dbReference>
<evidence type="ECO:0000259" key="8">
    <source>
        <dbReference type="PROSITE" id="PS50110"/>
    </source>
</evidence>
<dbReference type="InterPro" id="IPR005467">
    <property type="entry name" value="His_kinase_dom"/>
</dbReference>
<protein>
    <recommendedName>
        <fullName evidence="2">histidine kinase</fullName>
        <ecNumber evidence="2">2.7.13.3</ecNumber>
    </recommendedName>
</protein>
<dbReference type="InterPro" id="IPR011006">
    <property type="entry name" value="CheY-like_superfamily"/>
</dbReference>
<reference evidence="9" key="1">
    <citation type="submission" date="2022-06" db="EMBL/GenBank/DDBJ databases">
        <title>New cyanobacteria of genus Symplocastrum in benthos of Lake Baikal.</title>
        <authorList>
            <person name="Sorokovikova E."/>
            <person name="Tikhonova I."/>
            <person name="Krasnopeev A."/>
            <person name="Evseev P."/>
            <person name="Gladkikh A."/>
            <person name="Belykh O."/>
        </authorList>
    </citation>
    <scope>NUCLEOTIDE SEQUENCE</scope>
    <source>
        <strain evidence="9">BBK-W-15</strain>
    </source>
</reference>
<dbReference type="CDD" id="cd00075">
    <property type="entry name" value="HATPase"/>
    <property type="match status" value="1"/>
</dbReference>
<evidence type="ECO:0000256" key="3">
    <source>
        <dbReference type="ARBA" id="ARBA00022553"/>
    </source>
</evidence>
<dbReference type="Gene3D" id="3.30.565.10">
    <property type="entry name" value="Histidine kinase-like ATPase, C-terminal domain"/>
    <property type="match status" value="1"/>
</dbReference>
<dbReference type="EC" id="2.7.13.3" evidence="2"/>
<evidence type="ECO:0000256" key="1">
    <source>
        <dbReference type="ARBA" id="ARBA00000085"/>
    </source>
</evidence>
<keyword evidence="4" id="KW-0418">Kinase</keyword>
<keyword evidence="3 6" id="KW-0597">Phosphoprotein</keyword>
<comment type="caution">
    <text evidence="9">The sequence shown here is derived from an EMBL/GenBank/DDBJ whole genome shotgun (WGS) entry which is preliminary data.</text>
</comment>
<dbReference type="Pfam" id="PF00512">
    <property type="entry name" value="HisKA"/>
    <property type="match status" value="1"/>
</dbReference>
<dbReference type="InterPro" id="IPR036097">
    <property type="entry name" value="HisK_dim/P_sf"/>
</dbReference>
<feature type="domain" description="Response regulatory" evidence="8">
    <location>
        <begin position="3"/>
        <end position="119"/>
    </location>
</feature>
<keyword evidence="5" id="KW-0902">Two-component regulatory system</keyword>
<evidence type="ECO:0000256" key="5">
    <source>
        <dbReference type="ARBA" id="ARBA00023012"/>
    </source>
</evidence>
<dbReference type="InterPro" id="IPR001789">
    <property type="entry name" value="Sig_transdc_resp-reg_receiver"/>
</dbReference>
<dbReference type="Pfam" id="PF02518">
    <property type="entry name" value="HATPase_c"/>
    <property type="match status" value="1"/>
</dbReference>
<dbReference type="AlphaFoldDB" id="A0AAE3GTC3"/>
<evidence type="ECO:0000256" key="6">
    <source>
        <dbReference type="PROSITE-ProRule" id="PRU00169"/>
    </source>
</evidence>
<dbReference type="EMBL" id="JAMZMM010000187">
    <property type="protein sequence ID" value="MCP2730301.1"/>
    <property type="molecule type" value="Genomic_DNA"/>
</dbReference>
<evidence type="ECO:0000313" key="10">
    <source>
        <dbReference type="Proteomes" id="UP001204953"/>
    </source>
</evidence>
<evidence type="ECO:0000259" key="7">
    <source>
        <dbReference type="PROSITE" id="PS50109"/>
    </source>
</evidence>
<dbReference type="PANTHER" id="PTHR43547">
    <property type="entry name" value="TWO-COMPONENT HISTIDINE KINASE"/>
    <property type="match status" value="1"/>
</dbReference>
<dbReference type="SUPFAM" id="SSF52172">
    <property type="entry name" value="CheY-like"/>
    <property type="match status" value="1"/>
</dbReference>
<dbReference type="PROSITE" id="PS50109">
    <property type="entry name" value="HIS_KIN"/>
    <property type="match status" value="1"/>
</dbReference>
<dbReference type="Gene3D" id="1.10.287.130">
    <property type="match status" value="1"/>
</dbReference>
<dbReference type="PRINTS" id="PR00344">
    <property type="entry name" value="BCTRLSENSOR"/>
</dbReference>
<dbReference type="PANTHER" id="PTHR43547:SF2">
    <property type="entry name" value="HYBRID SIGNAL TRANSDUCTION HISTIDINE KINASE C"/>
    <property type="match status" value="1"/>
</dbReference>
<dbReference type="CDD" id="cd00082">
    <property type="entry name" value="HisKA"/>
    <property type="match status" value="1"/>
</dbReference>
<dbReference type="SMART" id="SM00387">
    <property type="entry name" value="HATPase_c"/>
    <property type="match status" value="1"/>
</dbReference>
<dbReference type="Pfam" id="PF00072">
    <property type="entry name" value="Response_reg"/>
    <property type="match status" value="1"/>
</dbReference>
<feature type="modified residue" description="4-aspartylphosphate" evidence="6">
    <location>
        <position position="52"/>
    </location>
</feature>
<evidence type="ECO:0000313" key="9">
    <source>
        <dbReference type="EMBL" id="MCP2730301.1"/>
    </source>
</evidence>
<dbReference type="SUPFAM" id="SSF47384">
    <property type="entry name" value="Homodimeric domain of signal transducing histidine kinase"/>
    <property type="match status" value="1"/>
</dbReference>
<feature type="domain" description="Histidine kinase" evidence="7">
    <location>
        <begin position="143"/>
        <end position="368"/>
    </location>
</feature>
<keyword evidence="4" id="KW-0808">Transferase</keyword>
<sequence length="368" mass="41100">MKKILVIEDEEAVRENLIDLLDAENFSVLGAPDGCAGVDLAQEHLPDLIICDIMMPKLDGFGVLTALRKEPSTATIPFVFLSARSDKNDWRHGMELGADDYVTKPFTAEELLRAISARFEKQATLDQQQAQKLDWFRNSITKSLPHAMRSPLTHILGFSQFIVEEADTLERQDIKEMAGKISKSAERLHKLIQNFLLYAELELISTDPDRIKTLRNSQVKSAASAIEMIVWDWAKRVDRGADVDMDLQDSTIQIAKIRLEKIVAEIIDNAFKYSSGGTPIRVLSTIIYQGNPAKPFYALSITDKGCGMTGSQIAQLEAHQQFERKLYEQTGSGLGLMISKRLAQLLGGELTIESIPNQETTVRVILPI</sequence>
<dbReference type="SUPFAM" id="SSF55874">
    <property type="entry name" value="ATPase domain of HSP90 chaperone/DNA topoisomerase II/histidine kinase"/>
    <property type="match status" value="1"/>
</dbReference>
<gene>
    <name evidence="9" type="ORF">NJ959_17865</name>
</gene>
<proteinExistence type="predicted"/>
<dbReference type="CDD" id="cd17574">
    <property type="entry name" value="REC_OmpR"/>
    <property type="match status" value="1"/>
</dbReference>
<dbReference type="PROSITE" id="PS50110">
    <property type="entry name" value="RESPONSE_REGULATORY"/>
    <property type="match status" value="1"/>
</dbReference>
<accession>A0AAE3GTC3</accession>
<dbReference type="Gene3D" id="3.40.50.2300">
    <property type="match status" value="1"/>
</dbReference>
<comment type="catalytic activity">
    <reaction evidence="1">
        <text>ATP + protein L-histidine = ADP + protein N-phospho-L-histidine.</text>
        <dbReference type="EC" id="2.7.13.3"/>
    </reaction>
</comment>
<evidence type="ECO:0000256" key="4">
    <source>
        <dbReference type="ARBA" id="ARBA00022777"/>
    </source>
</evidence>
<dbReference type="GO" id="GO:0000155">
    <property type="term" value="F:phosphorelay sensor kinase activity"/>
    <property type="evidence" value="ECO:0007669"/>
    <property type="project" value="InterPro"/>
</dbReference>
<dbReference type="InterPro" id="IPR004358">
    <property type="entry name" value="Sig_transdc_His_kin-like_C"/>
</dbReference>
<dbReference type="InterPro" id="IPR003594">
    <property type="entry name" value="HATPase_dom"/>
</dbReference>
<name>A0AAE3GTC3_9CYAN</name>
<dbReference type="SMART" id="SM00388">
    <property type="entry name" value="HisKA"/>
    <property type="match status" value="1"/>
</dbReference>
<dbReference type="SMART" id="SM00448">
    <property type="entry name" value="REC"/>
    <property type="match status" value="1"/>
</dbReference>
<keyword evidence="10" id="KW-1185">Reference proteome</keyword>
<dbReference type="InterPro" id="IPR003661">
    <property type="entry name" value="HisK_dim/P_dom"/>
</dbReference>